<gene>
    <name evidence="1" type="ORF">IBG28_20295</name>
</gene>
<dbReference type="KEGG" id="mard:IBG28_20295"/>
<sequence length="436" mass="49351">MSDSNKPLFSRPVLAAIMLFCTLAIWLLNLTASGTKLPAPSIETWTTTSGIPVIWLKQEQWQESDKLEIRFAFRATTTNTPLIQATLALLMSDSLPLSTASINQRLTPLAASASSYYDHERQSIGVTLSSDPQYLVPTLSLLNNWLTAPEFKHRTFENWQRQQQSNPQIQHELEEILFFDSVQPQSESDDVTMSLQDVSNYYQHLTRSATAIFIVGDMSSEAKMAIQNAVNAISQDYRLSDETADSIQHAPLSVTIQQQEGELWQTRSALALTPITSVEEWISLQIWGADLIATLNQQPHIDFAQLTLILSPQNPWAWWSIQYGNNITNDLPTDDVMRLINAKSLIFVEEAPSINNPKTFETLLDNFKQQLEQQSLSPTWWSNIATQVTNQNGPLTLEKFATDYQEAINDFSIEEYKATLKTLLKPSSYQEIQVYQ</sequence>
<dbReference type="SUPFAM" id="SSF63411">
    <property type="entry name" value="LuxS/MPP-like metallohydrolase"/>
    <property type="match status" value="1"/>
</dbReference>
<dbReference type="Proteomes" id="UP000516370">
    <property type="component" value="Chromosome"/>
</dbReference>
<dbReference type="InterPro" id="IPR011249">
    <property type="entry name" value="Metalloenz_LuxS/M16"/>
</dbReference>
<reference evidence="1 2" key="1">
    <citation type="submission" date="2020-09" db="EMBL/GenBank/DDBJ databases">
        <title>Complete genome sequence of an Arctic sea ice bacterium Marinomonas arctica BSI20414.</title>
        <authorList>
            <person name="Liao L."/>
            <person name="Chen B."/>
        </authorList>
    </citation>
    <scope>NUCLEOTIDE SEQUENCE [LARGE SCALE GENOMIC DNA]</scope>
    <source>
        <strain evidence="1 2">BSI20414</strain>
    </source>
</reference>
<organism evidence="1 2">
    <name type="scientific">Marinomonas arctica</name>
    <dbReference type="NCBI Taxonomy" id="383750"/>
    <lineage>
        <taxon>Bacteria</taxon>
        <taxon>Pseudomonadati</taxon>
        <taxon>Pseudomonadota</taxon>
        <taxon>Gammaproteobacteria</taxon>
        <taxon>Oceanospirillales</taxon>
        <taxon>Oceanospirillaceae</taxon>
        <taxon>Marinomonas</taxon>
    </lineage>
</organism>
<dbReference type="GO" id="GO:0046872">
    <property type="term" value="F:metal ion binding"/>
    <property type="evidence" value="ECO:0007669"/>
    <property type="project" value="InterPro"/>
</dbReference>
<dbReference type="Gene3D" id="3.30.830.10">
    <property type="entry name" value="Metalloenzyme, LuxS/M16 peptidase-like"/>
    <property type="match status" value="1"/>
</dbReference>
<evidence type="ECO:0000313" key="2">
    <source>
        <dbReference type="Proteomes" id="UP000516370"/>
    </source>
</evidence>
<dbReference type="OrthoDB" id="6104154at2"/>
<proteinExistence type="predicted"/>
<dbReference type="RefSeq" id="WP_111605939.1">
    <property type="nucleotide sequence ID" value="NZ_BMLJ01000002.1"/>
</dbReference>
<dbReference type="AlphaFoldDB" id="A0A7H1J624"/>
<dbReference type="EMBL" id="CP061081">
    <property type="protein sequence ID" value="QNT05940.1"/>
    <property type="molecule type" value="Genomic_DNA"/>
</dbReference>
<name>A0A7H1J624_9GAMM</name>
<evidence type="ECO:0000313" key="1">
    <source>
        <dbReference type="EMBL" id="QNT05940.1"/>
    </source>
</evidence>
<protein>
    <submittedName>
        <fullName evidence="1">Insulinase family protein</fullName>
    </submittedName>
</protein>
<keyword evidence="2" id="KW-1185">Reference proteome</keyword>
<accession>A0A7H1J624</accession>